<evidence type="ECO:0000313" key="3">
    <source>
        <dbReference type="Proteomes" id="UP000093053"/>
    </source>
</evidence>
<keyword evidence="1" id="KW-1133">Transmembrane helix</keyword>
<keyword evidence="1" id="KW-0812">Transmembrane</keyword>
<dbReference type="Proteomes" id="UP000093053">
    <property type="component" value="Chromosome"/>
</dbReference>
<reference evidence="2 3" key="1">
    <citation type="submission" date="2016-07" db="EMBL/GenBank/DDBJ databases">
        <title>Complete genome sequence of the Lentzea guizhouensis DHS C013.</title>
        <authorList>
            <person name="Cao C."/>
        </authorList>
    </citation>
    <scope>NUCLEOTIDE SEQUENCE [LARGE SCALE GENOMIC DNA]</scope>
    <source>
        <strain evidence="2 3">DHS C013</strain>
    </source>
</reference>
<proteinExistence type="predicted"/>
<gene>
    <name evidence="2" type="ORF">BBK82_46580</name>
</gene>
<name>A0A1B2HX22_9PSEU</name>
<dbReference type="AlphaFoldDB" id="A0A1B2HX22"/>
<sequence>MHQMNESLHRPADQPAPVEHVIGEMDLSPRSYAGARARALAGVTLAVGVFAAFTPTLSDTTVSVV</sequence>
<evidence type="ECO:0000313" key="2">
    <source>
        <dbReference type="EMBL" id="ANZ42289.1"/>
    </source>
</evidence>
<keyword evidence="1" id="KW-0472">Membrane</keyword>
<evidence type="ECO:0000256" key="1">
    <source>
        <dbReference type="SAM" id="Phobius"/>
    </source>
</evidence>
<feature type="transmembrane region" description="Helical" evidence="1">
    <location>
        <begin position="39"/>
        <end position="57"/>
    </location>
</feature>
<dbReference type="STRING" id="1586287.BBK82_46580"/>
<accession>A0A1B2HX22</accession>
<keyword evidence="3" id="KW-1185">Reference proteome</keyword>
<dbReference type="EMBL" id="CP016793">
    <property type="protein sequence ID" value="ANZ42289.1"/>
    <property type="molecule type" value="Genomic_DNA"/>
</dbReference>
<dbReference type="KEGG" id="led:BBK82_46580"/>
<organism evidence="2 3">
    <name type="scientific">Lentzea guizhouensis</name>
    <dbReference type="NCBI Taxonomy" id="1586287"/>
    <lineage>
        <taxon>Bacteria</taxon>
        <taxon>Bacillati</taxon>
        <taxon>Actinomycetota</taxon>
        <taxon>Actinomycetes</taxon>
        <taxon>Pseudonocardiales</taxon>
        <taxon>Pseudonocardiaceae</taxon>
        <taxon>Lentzea</taxon>
    </lineage>
</organism>
<protein>
    <submittedName>
        <fullName evidence="2">Uncharacterized protein</fullName>
    </submittedName>
</protein>